<keyword evidence="5" id="KW-0676">Redox-active center</keyword>
<dbReference type="Pfam" id="PF13462">
    <property type="entry name" value="Thioredoxin_4"/>
    <property type="match status" value="1"/>
</dbReference>
<dbReference type="PANTHER" id="PTHR13887:SF14">
    <property type="entry name" value="DISULFIDE BOND FORMATION PROTEIN D"/>
    <property type="match status" value="1"/>
</dbReference>
<gene>
    <name evidence="8" type="ORF">GCM10022285_09380</name>
</gene>
<feature type="region of interest" description="Disordered" evidence="6">
    <location>
        <begin position="252"/>
        <end position="277"/>
    </location>
</feature>
<dbReference type="SUPFAM" id="SSF52833">
    <property type="entry name" value="Thioredoxin-like"/>
    <property type="match status" value="1"/>
</dbReference>
<evidence type="ECO:0000256" key="3">
    <source>
        <dbReference type="ARBA" id="ARBA00023002"/>
    </source>
</evidence>
<evidence type="ECO:0000256" key="6">
    <source>
        <dbReference type="SAM" id="MobiDB-lite"/>
    </source>
</evidence>
<evidence type="ECO:0000256" key="5">
    <source>
        <dbReference type="ARBA" id="ARBA00023284"/>
    </source>
</evidence>
<keyword evidence="2" id="KW-0732">Signal</keyword>
<feature type="domain" description="Thioredoxin" evidence="7">
    <location>
        <begin position="48"/>
        <end position="251"/>
    </location>
</feature>
<reference evidence="9" key="1">
    <citation type="journal article" date="2019" name="Int. J. Syst. Evol. Microbiol.">
        <title>The Global Catalogue of Microorganisms (GCM) 10K type strain sequencing project: providing services to taxonomists for standard genome sequencing and annotation.</title>
        <authorList>
            <consortium name="The Broad Institute Genomics Platform"/>
            <consortium name="The Broad Institute Genome Sequencing Center for Infectious Disease"/>
            <person name="Wu L."/>
            <person name="Ma J."/>
        </authorList>
    </citation>
    <scope>NUCLEOTIDE SEQUENCE [LARGE SCALE GENOMIC DNA]</scope>
    <source>
        <strain evidence="9">JCM 17589</strain>
    </source>
</reference>
<comment type="caution">
    <text evidence="8">The sequence shown here is derived from an EMBL/GenBank/DDBJ whole genome shotgun (WGS) entry which is preliminary data.</text>
</comment>
<feature type="region of interest" description="Disordered" evidence="6">
    <location>
        <begin position="1"/>
        <end position="20"/>
    </location>
</feature>
<dbReference type="InterPro" id="IPR013766">
    <property type="entry name" value="Thioredoxin_domain"/>
</dbReference>
<protein>
    <recommendedName>
        <fullName evidence="7">Thioredoxin domain-containing protein</fullName>
    </recommendedName>
</protein>
<feature type="region of interest" description="Disordered" evidence="6">
    <location>
        <begin position="42"/>
        <end position="65"/>
    </location>
</feature>
<evidence type="ECO:0000313" key="8">
    <source>
        <dbReference type="EMBL" id="GAA4125758.1"/>
    </source>
</evidence>
<dbReference type="Proteomes" id="UP001501845">
    <property type="component" value="Unassembled WGS sequence"/>
</dbReference>
<dbReference type="InterPro" id="IPR012336">
    <property type="entry name" value="Thioredoxin-like_fold"/>
</dbReference>
<keyword evidence="4" id="KW-1015">Disulfide bond</keyword>
<keyword evidence="9" id="KW-1185">Reference proteome</keyword>
<accession>A0ABP7XTL2</accession>
<evidence type="ECO:0000256" key="1">
    <source>
        <dbReference type="ARBA" id="ARBA00005791"/>
    </source>
</evidence>
<evidence type="ECO:0000259" key="7">
    <source>
        <dbReference type="PROSITE" id="PS51352"/>
    </source>
</evidence>
<organism evidence="8 9">
    <name type="scientific">Streptomyces tunisiensis</name>
    <dbReference type="NCBI Taxonomy" id="948699"/>
    <lineage>
        <taxon>Bacteria</taxon>
        <taxon>Bacillati</taxon>
        <taxon>Actinomycetota</taxon>
        <taxon>Actinomycetes</taxon>
        <taxon>Kitasatosporales</taxon>
        <taxon>Streptomycetaceae</taxon>
        <taxon>Streptomyces</taxon>
    </lineage>
</organism>
<sequence>MPGTPTPSASSRAGRPRPGRTRRVLAVIVLTAAVVTAALSVTLGRGTPPGGTTAPATVSTPEAQEPANPELLALARRDTADPLALGSPDAPVVLIDYSDFQCPFCGRFARETKPALVRDYVDKGFLRIEWRNFPVFGAESDQAARAGWAAGQQDRFWQLHDEAYAEPRRRNAGDFSEDNFLAMARKAGVEDLARFEKDMASDAAHQADTRDSDEGYGIGVTSTPAFLINGRPVLGAQPTDVFTDVIDEAAEQARQQEDGDECPGRACRLPRRPPGPPQPLLGAAAAGLLRLLLHQPYPAPGPHGTVLCRPLSHPGATGRGRLLRRTAAPRRCRR</sequence>
<proteinExistence type="inferred from homology"/>
<feature type="compositionally biased region" description="Low complexity" evidence="6">
    <location>
        <begin position="1"/>
        <end position="13"/>
    </location>
</feature>
<evidence type="ECO:0000256" key="4">
    <source>
        <dbReference type="ARBA" id="ARBA00023157"/>
    </source>
</evidence>
<comment type="similarity">
    <text evidence="1">Belongs to the thioredoxin family. DsbA subfamily.</text>
</comment>
<feature type="compositionally biased region" description="Low complexity" evidence="6">
    <location>
        <begin position="42"/>
        <end position="61"/>
    </location>
</feature>
<dbReference type="PROSITE" id="PS51352">
    <property type="entry name" value="THIOREDOXIN_2"/>
    <property type="match status" value="1"/>
</dbReference>
<name>A0ABP7XTL2_9ACTN</name>
<dbReference type="InterPro" id="IPR036249">
    <property type="entry name" value="Thioredoxin-like_sf"/>
</dbReference>
<evidence type="ECO:0000256" key="2">
    <source>
        <dbReference type="ARBA" id="ARBA00022729"/>
    </source>
</evidence>
<dbReference type="EMBL" id="BAABBU010000005">
    <property type="protein sequence ID" value="GAA4125758.1"/>
    <property type="molecule type" value="Genomic_DNA"/>
</dbReference>
<keyword evidence="3" id="KW-0560">Oxidoreductase</keyword>
<evidence type="ECO:0000313" key="9">
    <source>
        <dbReference type="Proteomes" id="UP001501845"/>
    </source>
</evidence>
<dbReference type="Gene3D" id="3.40.30.10">
    <property type="entry name" value="Glutaredoxin"/>
    <property type="match status" value="1"/>
</dbReference>
<dbReference type="PANTHER" id="PTHR13887">
    <property type="entry name" value="GLUTATHIONE S-TRANSFERASE KAPPA"/>
    <property type="match status" value="1"/>
</dbReference>